<feature type="binding site" evidence="5">
    <location>
        <position position="209"/>
    </location>
    <ligand>
        <name>a divalent metal cation</name>
        <dbReference type="ChEBI" id="CHEBI:60240"/>
    </ligand>
</feature>
<dbReference type="GO" id="GO:0046872">
    <property type="term" value="F:metal ion binding"/>
    <property type="evidence" value="ECO:0007669"/>
    <property type="project" value="UniProtKB-KW"/>
</dbReference>
<dbReference type="PANTHER" id="PTHR43237:SF4">
    <property type="entry name" value="NADP-DEPENDENT MALIC ENZYME"/>
    <property type="match status" value="1"/>
</dbReference>
<dbReference type="SUPFAM" id="SSF51735">
    <property type="entry name" value="NAD(P)-binding Rossmann-fold domains"/>
    <property type="match status" value="1"/>
</dbReference>
<evidence type="ECO:0000256" key="3">
    <source>
        <dbReference type="PIRSR" id="PIRSR000106-1"/>
    </source>
</evidence>
<dbReference type="GO" id="GO:0004470">
    <property type="term" value="F:malic enzyme activity"/>
    <property type="evidence" value="ECO:0007669"/>
    <property type="project" value="InterPro"/>
</dbReference>
<dbReference type="PROSITE" id="PS51671">
    <property type="entry name" value="ACT"/>
    <property type="match status" value="1"/>
</dbReference>
<dbReference type="Proteomes" id="UP000501868">
    <property type="component" value="Chromosome"/>
</dbReference>
<dbReference type="Pfam" id="PF00390">
    <property type="entry name" value="malic"/>
    <property type="match status" value="1"/>
</dbReference>
<feature type="active site" description="Proton donor" evidence="3">
    <location>
        <position position="112"/>
    </location>
</feature>
<reference evidence="7 8" key="1">
    <citation type="submission" date="2020-04" db="EMBL/GenBank/DDBJ databases">
        <title>Genome-Wide Identification of 5-Methylcytosine Sites in Bacterial Genomes By High-Throughput Sequencing of MspJI Restriction Fragments.</title>
        <authorList>
            <person name="Wu V."/>
        </authorList>
    </citation>
    <scope>NUCLEOTIDE SEQUENCE [LARGE SCALE GENOMIC DNA]</scope>
    <source>
        <strain evidence="7 8">S2</strain>
    </source>
</reference>
<evidence type="ECO:0000259" key="6">
    <source>
        <dbReference type="PROSITE" id="PS51671"/>
    </source>
</evidence>
<name>A0A6H1NZ53_PRIMG</name>
<feature type="binding site" evidence="5">
    <location>
        <position position="210"/>
    </location>
    <ligand>
        <name>a divalent metal cation</name>
        <dbReference type="ChEBI" id="CHEBI:60240"/>
    </ligand>
</feature>
<dbReference type="GO" id="GO:0051287">
    <property type="term" value="F:NAD binding"/>
    <property type="evidence" value="ECO:0007669"/>
    <property type="project" value="InterPro"/>
</dbReference>
<keyword evidence="5" id="KW-0479">Metal-binding</keyword>
<proteinExistence type="inferred from homology"/>
<keyword evidence="2" id="KW-0560">Oxidoreductase</keyword>
<feature type="binding site" evidence="4">
    <location>
        <position position="347"/>
    </location>
    <ligand>
        <name>(S)-malate</name>
        <dbReference type="ChEBI" id="CHEBI:15589"/>
    </ligand>
</feature>
<reference evidence="7 8" key="2">
    <citation type="submission" date="2020-04" db="EMBL/GenBank/DDBJ databases">
        <authorList>
            <person name="Fomenkov A."/>
            <person name="Anton B.P."/>
            <person name="Roberts R.J."/>
        </authorList>
    </citation>
    <scope>NUCLEOTIDE SEQUENCE [LARGE SCALE GENOMIC DNA]</scope>
    <source>
        <strain evidence="7 8">S2</strain>
    </source>
</reference>
<dbReference type="InterPro" id="IPR012302">
    <property type="entry name" value="Malic_NAD-bd"/>
</dbReference>
<evidence type="ECO:0000313" key="8">
    <source>
        <dbReference type="Proteomes" id="UP000501868"/>
    </source>
</evidence>
<feature type="active site" description="Proton acceptor" evidence="3">
    <location>
        <position position="167"/>
    </location>
</feature>
<feature type="binding site" evidence="5">
    <location>
        <position position="235"/>
    </location>
    <ligand>
        <name>a divalent metal cation</name>
        <dbReference type="ChEBI" id="CHEBI:60240"/>
    </ligand>
</feature>
<dbReference type="SMART" id="SM01274">
    <property type="entry name" value="malic"/>
    <property type="match status" value="1"/>
</dbReference>
<evidence type="ECO:0000256" key="1">
    <source>
        <dbReference type="ARBA" id="ARBA00008785"/>
    </source>
</evidence>
<sequence length="449" mass="47355">MISKQIIRTLMIETPSFPGNLGKVATTIGLAGGDIGEIETVKVGPNYTIRNITVQVDHEEQIEELADALSLLDGGIRLHAVSDEVLHAHEGGKIHMKSKVNLQTLADLRRVYTPGVADVCRIIEAEPDKAKIYTSIGNSVAIVTDGTAILGLGDIGPVAGMPVMEGKAVLFDQLAGINGIPILLNTKDPDEIVRTVKNISPGYSGILLEDIGSPHCFEVEERLKKELDIPVMHDDQHGTAVVTLAATISACKSAGIDLKNAQVGQIGLGAAGLAISRMLMAYGVKAVFGADLSPDAKARLENYGGQPVDSIELLLRNCDIVIATTGVPGLIQQQWVRPGQVILALSNPKPEIEPELALQAGAAYAADGRSVNNVLGFPGIFRGALNAQAGEITHPMLVAAAEAIAACTKLGDLVPHPLDLHVHKMVTEAVERAAVQSNRKADGAEYLPN</sequence>
<dbReference type="InterPro" id="IPR051674">
    <property type="entry name" value="Malate_Decarboxylase"/>
</dbReference>
<dbReference type="InterPro" id="IPR002912">
    <property type="entry name" value="ACT_dom"/>
</dbReference>
<dbReference type="Gene3D" id="3.40.50.720">
    <property type="entry name" value="NAD(P)-binding Rossmann-like Domain"/>
    <property type="match status" value="1"/>
</dbReference>
<dbReference type="Gene3D" id="3.40.50.10380">
    <property type="entry name" value="Malic enzyme, N-terminal domain"/>
    <property type="match status" value="1"/>
</dbReference>
<dbReference type="AlphaFoldDB" id="A0A6H1NZ53"/>
<dbReference type="InterPro" id="IPR012301">
    <property type="entry name" value="Malic_N_dom"/>
</dbReference>
<dbReference type="GO" id="GO:0016616">
    <property type="term" value="F:oxidoreductase activity, acting on the CH-OH group of donors, NAD or NADP as acceptor"/>
    <property type="evidence" value="ECO:0007669"/>
    <property type="project" value="InterPro"/>
</dbReference>
<evidence type="ECO:0000313" key="7">
    <source>
        <dbReference type="EMBL" id="QIZ06563.1"/>
    </source>
</evidence>
<protein>
    <submittedName>
        <fullName evidence="7">NAD-dependent malic enzyme</fullName>
    </submittedName>
</protein>
<dbReference type="SMART" id="SM00919">
    <property type="entry name" value="Malic_M"/>
    <property type="match status" value="1"/>
</dbReference>
<comment type="cofactor">
    <cofactor evidence="5">
        <name>Mg(2+)</name>
        <dbReference type="ChEBI" id="CHEBI:18420"/>
    </cofactor>
    <cofactor evidence="5">
        <name>Mn(2+)</name>
        <dbReference type="ChEBI" id="CHEBI:29035"/>
    </cofactor>
    <text evidence="5">Divalent metal cations. Prefers magnesium or manganese.</text>
</comment>
<dbReference type="PANTHER" id="PTHR43237">
    <property type="entry name" value="NADP-DEPENDENT MALIC ENZYME"/>
    <property type="match status" value="1"/>
</dbReference>
<dbReference type="Pfam" id="PF02826">
    <property type="entry name" value="2-Hacid_dh_C"/>
    <property type="match status" value="1"/>
</dbReference>
<evidence type="ECO:0000256" key="4">
    <source>
        <dbReference type="PIRSR" id="PIRSR000106-2"/>
    </source>
</evidence>
<feature type="binding site" evidence="4">
    <location>
        <position position="372"/>
    </location>
    <ligand>
        <name>(S)-malate</name>
        <dbReference type="ChEBI" id="CHEBI:15589"/>
    </ligand>
</feature>
<dbReference type="InterPro" id="IPR036291">
    <property type="entry name" value="NAD(P)-bd_dom_sf"/>
</dbReference>
<dbReference type="InterPro" id="IPR001891">
    <property type="entry name" value="Malic_OxRdtase"/>
</dbReference>
<feature type="domain" description="ACT" evidence="6">
    <location>
        <begin position="9"/>
        <end position="84"/>
    </location>
</feature>
<dbReference type="InterPro" id="IPR006140">
    <property type="entry name" value="D-isomer_DH_NAD-bd"/>
</dbReference>
<comment type="similarity">
    <text evidence="1">Belongs to the malic enzymes family.</text>
</comment>
<organism evidence="7 8">
    <name type="scientific">Priestia megaterium</name>
    <name type="common">Bacillus megaterium</name>
    <dbReference type="NCBI Taxonomy" id="1404"/>
    <lineage>
        <taxon>Bacteria</taxon>
        <taxon>Bacillati</taxon>
        <taxon>Bacillota</taxon>
        <taxon>Bacilli</taxon>
        <taxon>Bacillales</taxon>
        <taxon>Bacillaceae</taxon>
        <taxon>Priestia</taxon>
    </lineage>
</organism>
<evidence type="ECO:0000256" key="2">
    <source>
        <dbReference type="ARBA" id="ARBA00023002"/>
    </source>
</evidence>
<evidence type="ECO:0000256" key="5">
    <source>
        <dbReference type="PIRSR" id="PIRSR000106-3"/>
    </source>
</evidence>
<dbReference type="PIRSF" id="PIRSF000106">
    <property type="entry name" value="ME"/>
    <property type="match status" value="1"/>
</dbReference>
<dbReference type="InterPro" id="IPR046346">
    <property type="entry name" value="Aminoacid_DH-like_N_sf"/>
</dbReference>
<dbReference type="InterPro" id="IPR037062">
    <property type="entry name" value="Malic_N_dom_sf"/>
</dbReference>
<gene>
    <name evidence="7" type="ORF">HFZ78_07465</name>
</gene>
<dbReference type="SUPFAM" id="SSF53223">
    <property type="entry name" value="Aminoacid dehydrogenase-like, N-terminal domain"/>
    <property type="match status" value="1"/>
</dbReference>
<dbReference type="EMBL" id="CP051128">
    <property type="protein sequence ID" value="QIZ06563.1"/>
    <property type="molecule type" value="Genomic_DNA"/>
</dbReference>
<accession>A0A6H1NZ53</accession>